<feature type="transmembrane region" description="Helical" evidence="6">
    <location>
        <begin position="12"/>
        <end position="34"/>
    </location>
</feature>
<name>A0A919UCR2_9ACTN</name>
<feature type="transmembrane region" description="Helical" evidence="6">
    <location>
        <begin position="166"/>
        <end position="185"/>
    </location>
</feature>
<feature type="transmembrane region" description="Helical" evidence="6">
    <location>
        <begin position="46"/>
        <end position="66"/>
    </location>
</feature>
<dbReference type="PANTHER" id="PTHR42718:SF9">
    <property type="entry name" value="MAJOR FACILITATOR SUPERFAMILY MULTIDRUG TRANSPORTER MFSC"/>
    <property type="match status" value="1"/>
</dbReference>
<sequence length="474" mass="47766">MAPPARASYRATFAVLIAAVAAFSLIQSLLLPVLDGLAGRFDTDRPTIAWLLTAYLLSASVCTPVLGRLGDAWGMQQVLVGCLAALAVGCAVSAVAPSLGWMIAGRVIQGAGGGILPVTFGIIRERLPPHRVPAAISLVSSLLAVGVGGGIVAAGPVADHLGYPALSWLPCAAGALAAAAAHWFVPKSRPRRPRRISVGPVLALTGWLVPLILGISQAPRWGWLSWPTIGLLTGACVVLALWIRAEATARAPLVDLALMRRRGVWTANAVAFLVGFGLYASSTLIPQLAQTTPPAAGYGLGVSVTESGLMMLPSCLASFLAGLAAAPAAARIGGRVLVVLGCLAGAGGMALIALAHEERWQIYLGSGLSGLGIGLTLALLANLVIAAVPQPQTGVATGMNANIRTIGGAIGSAVLAGVLAANPGRAGTPAESGYVIGFLALTVAMLGAAAVALAIPGPSAVRPARAPRTLAPIR</sequence>
<feature type="domain" description="Major facilitator superfamily (MFS) profile" evidence="7">
    <location>
        <begin position="12"/>
        <end position="459"/>
    </location>
</feature>
<evidence type="ECO:0000256" key="6">
    <source>
        <dbReference type="SAM" id="Phobius"/>
    </source>
</evidence>
<dbReference type="PROSITE" id="PS50850">
    <property type="entry name" value="MFS"/>
    <property type="match status" value="1"/>
</dbReference>
<evidence type="ECO:0000259" key="7">
    <source>
        <dbReference type="PROSITE" id="PS50850"/>
    </source>
</evidence>
<evidence type="ECO:0000256" key="3">
    <source>
        <dbReference type="ARBA" id="ARBA00022692"/>
    </source>
</evidence>
<dbReference type="Proteomes" id="UP000660611">
    <property type="component" value="Unassembled WGS sequence"/>
</dbReference>
<dbReference type="EMBL" id="BONQ01000081">
    <property type="protein sequence ID" value="GIG47081.1"/>
    <property type="molecule type" value="Genomic_DNA"/>
</dbReference>
<keyword evidence="3 6" id="KW-0812">Transmembrane</keyword>
<dbReference type="PANTHER" id="PTHR42718">
    <property type="entry name" value="MAJOR FACILITATOR SUPERFAMILY MULTIDRUG TRANSPORTER MFSC"/>
    <property type="match status" value="1"/>
</dbReference>
<dbReference type="InterPro" id="IPR036259">
    <property type="entry name" value="MFS_trans_sf"/>
</dbReference>
<feature type="transmembrane region" description="Helical" evidence="6">
    <location>
        <begin position="401"/>
        <end position="421"/>
    </location>
</feature>
<organism evidence="8 9">
    <name type="scientific">Dactylosporangium siamense</name>
    <dbReference type="NCBI Taxonomy" id="685454"/>
    <lineage>
        <taxon>Bacteria</taxon>
        <taxon>Bacillati</taxon>
        <taxon>Actinomycetota</taxon>
        <taxon>Actinomycetes</taxon>
        <taxon>Micromonosporales</taxon>
        <taxon>Micromonosporaceae</taxon>
        <taxon>Dactylosporangium</taxon>
    </lineage>
</organism>
<feature type="transmembrane region" description="Helical" evidence="6">
    <location>
        <begin position="197"/>
        <end position="218"/>
    </location>
</feature>
<dbReference type="GO" id="GO:0022857">
    <property type="term" value="F:transmembrane transporter activity"/>
    <property type="evidence" value="ECO:0007669"/>
    <property type="project" value="InterPro"/>
</dbReference>
<dbReference type="Pfam" id="PF07690">
    <property type="entry name" value="MFS_1"/>
    <property type="match status" value="1"/>
</dbReference>
<proteinExistence type="predicted"/>
<keyword evidence="9" id="KW-1185">Reference proteome</keyword>
<feature type="transmembrane region" description="Helical" evidence="6">
    <location>
        <begin position="135"/>
        <end position="154"/>
    </location>
</feature>
<dbReference type="AlphaFoldDB" id="A0A919UCR2"/>
<feature type="transmembrane region" description="Helical" evidence="6">
    <location>
        <begin position="362"/>
        <end position="389"/>
    </location>
</feature>
<evidence type="ECO:0000256" key="4">
    <source>
        <dbReference type="ARBA" id="ARBA00022989"/>
    </source>
</evidence>
<dbReference type="Gene3D" id="1.20.1250.20">
    <property type="entry name" value="MFS general substrate transporter like domains"/>
    <property type="match status" value="1"/>
</dbReference>
<evidence type="ECO:0000313" key="8">
    <source>
        <dbReference type="EMBL" id="GIG47081.1"/>
    </source>
</evidence>
<dbReference type="InterPro" id="IPR011701">
    <property type="entry name" value="MFS"/>
</dbReference>
<gene>
    <name evidence="8" type="ORF">Dsi01nite_051220</name>
</gene>
<feature type="transmembrane region" description="Helical" evidence="6">
    <location>
        <begin position="309"/>
        <end position="329"/>
    </location>
</feature>
<reference evidence="8" key="1">
    <citation type="submission" date="2021-01" db="EMBL/GenBank/DDBJ databases">
        <title>Whole genome shotgun sequence of Dactylosporangium siamense NBRC 106093.</title>
        <authorList>
            <person name="Komaki H."/>
            <person name="Tamura T."/>
        </authorList>
    </citation>
    <scope>NUCLEOTIDE SEQUENCE</scope>
    <source>
        <strain evidence="8">NBRC 106093</strain>
    </source>
</reference>
<accession>A0A919UCR2</accession>
<dbReference type="SUPFAM" id="SSF103473">
    <property type="entry name" value="MFS general substrate transporter"/>
    <property type="match status" value="1"/>
</dbReference>
<dbReference type="Gene3D" id="1.20.1720.10">
    <property type="entry name" value="Multidrug resistance protein D"/>
    <property type="match status" value="1"/>
</dbReference>
<feature type="transmembrane region" description="Helical" evidence="6">
    <location>
        <begin position="336"/>
        <end position="356"/>
    </location>
</feature>
<evidence type="ECO:0000256" key="1">
    <source>
        <dbReference type="ARBA" id="ARBA00004651"/>
    </source>
</evidence>
<dbReference type="InterPro" id="IPR020846">
    <property type="entry name" value="MFS_dom"/>
</dbReference>
<evidence type="ECO:0000256" key="2">
    <source>
        <dbReference type="ARBA" id="ARBA00022448"/>
    </source>
</evidence>
<feature type="transmembrane region" description="Helical" evidence="6">
    <location>
        <begin position="224"/>
        <end position="243"/>
    </location>
</feature>
<evidence type="ECO:0000313" key="9">
    <source>
        <dbReference type="Proteomes" id="UP000660611"/>
    </source>
</evidence>
<protein>
    <submittedName>
        <fullName evidence="8">MFS transporter</fullName>
    </submittedName>
</protein>
<keyword evidence="5 6" id="KW-0472">Membrane</keyword>
<dbReference type="GO" id="GO:0005886">
    <property type="term" value="C:plasma membrane"/>
    <property type="evidence" value="ECO:0007669"/>
    <property type="project" value="UniProtKB-SubCell"/>
</dbReference>
<feature type="transmembrane region" description="Helical" evidence="6">
    <location>
        <begin position="433"/>
        <end position="455"/>
    </location>
</feature>
<comment type="caution">
    <text evidence="8">The sequence shown here is derived from an EMBL/GenBank/DDBJ whole genome shotgun (WGS) entry which is preliminary data.</text>
</comment>
<feature type="transmembrane region" description="Helical" evidence="6">
    <location>
        <begin position="264"/>
        <end position="289"/>
    </location>
</feature>
<feature type="transmembrane region" description="Helical" evidence="6">
    <location>
        <begin position="103"/>
        <end position="123"/>
    </location>
</feature>
<keyword evidence="4 6" id="KW-1133">Transmembrane helix</keyword>
<comment type="subcellular location">
    <subcellularLocation>
        <location evidence="1">Cell membrane</location>
        <topology evidence="1">Multi-pass membrane protein</topology>
    </subcellularLocation>
</comment>
<keyword evidence="2" id="KW-0813">Transport</keyword>
<dbReference type="RefSeq" id="WP_203848823.1">
    <property type="nucleotide sequence ID" value="NZ_BAAAVW010000017.1"/>
</dbReference>
<evidence type="ECO:0000256" key="5">
    <source>
        <dbReference type="ARBA" id="ARBA00023136"/>
    </source>
</evidence>
<feature type="transmembrane region" description="Helical" evidence="6">
    <location>
        <begin position="78"/>
        <end position="97"/>
    </location>
</feature>